<accession>A0ABW4IV75</accession>
<organism evidence="2 3">
    <name type="scientific">Streptomyces caeni</name>
    <dbReference type="NCBI Taxonomy" id="2307231"/>
    <lineage>
        <taxon>Bacteria</taxon>
        <taxon>Bacillati</taxon>
        <taxon>Actinomycetota</taxon>
        <taxon>Actinomycetes</taxon>
        <taxon>Kitasatosporales</taxon>
        <taxon>Streptomycetaceae</taxon>
        <taxon>Streptomyces</taxon>
    </lineage>
</organism>
<reference evidence="3" key="1">
    <citation type="journal article" date="2019" name="Int. J. Syst. Evol. Microbiol.">
        <title>The Global Catalogue of Microorganisms (GCM) 10K type strain sequencing project: providing services to taxonomists for standard genome sequencing and annotation.</title>
        <authorList>
            <consortium name="The Broad Institute Genomics Platform"/>
            <consortium name="The Broad Institute Genome Sequencing Center for Infectious Disease"/>
            <person name="Wu L."/>
            <person name="Ma J."/>
        </authorList>
    </citation>
    <scope>NUCLEOTIDE SEQUENCE [LARGE SCALE GENOMIC DNA]</scope>
    <source>
        <strain evidence="3">CGMCC 1.12470</strain>
    </source>
</reference>
<dbReference type="EMBL" id="JBHUDX010000052">
    <property type="protein sequence ID" value="MFD1660298.1"/>
    <property type="molecule type" value="Genomic_DNA"/>
</dbReference>
<gene>
    <name evidence="2" type="ORF">ACFSL4_19345</name>
</gene>
<sequence>MSADAGQGGIRPGRWSEEPPLVIKVVKGRAEQAELAALTTVLLLARASALAGTGPEHAPAVAGWSRPERIPHYRDPRARWAPRGR</sequence>
<name>A0ABW4IV75_9ACTN</name>
<evidence type="ECO:0000313" key="3">
    <source>
        <dbReference type="Proteomes" id="UP001597261"/>
    </source>
</evidence>
<comment type="caution">
    <text evidence="2">The sequence shown here is derived from an EMBL/GenBank/DDBJ whole genome shotgun (WGS) entry which is preliminary data.</text>
</comment>
<feature type="compositionally biased region" description="Basic and acidic residues" evidence="1">
    <location>
        <begin position="66"/>
        <end position="78"/>
    </location>
</feature>
<dbReference type="RefSeq" id="WP_381084257.1">
    <property type="nucleotide sequence ID" value="NZ_JBHUDX010000052.1"/>
</dbReference>
<feature type="region of interest" description="Disordered" evidence="1">
    <location>
        <begin position="54"/>
        <end position="85"/>
    </location>
</feature>
<keyword evidence="3" id="KW-1185">Reference proteome</keyword>
<proteinExistence type="predicted"/>
<dbReference type="Proteomes" id="UP001597261">
    <property type="component" value="Unassembled WGS sequence"/>
</dbReference>
<dbReference type="InterPro" id="IPR032716">
    <property type="entry name" value="ACC_epsilon"/>
</dbReference>
<dbReference type="Pfam" id="PF13822">
    <property type="entry name" value="ACC_epsilon"/>
    <property type="match status" value="1"/>
</dbReference>
<evidence type="ECO:0000256" key="1">
    <source>
        <dbReference type="SAM" id="MobiDB-lite"/>
    </source>
</evidence>
<protein>
    <submittedName>
        <fullName evidence="2">Acyl-CoA carboxylase epsilon subunit</fullName>
    </submittedName>
</protein>
<evidence type="ECO:0000313" key="2">
    <source>
        <dbReference type="EMBL" id="MFD1660298.1"/>
    </source>
</evidence>